<dbReference type="Pfam" id="PF01791">
    <property type="entry name" value="DeoC"/>
    <property type="match status" value="1"/>
</dbReference>
<evidence type="ECO:0000256" key="6">
    <source>
        <dbReference type="HAMAP-Rule" id="MF_00734"/>
    </source>
</evidence>
<evidence type="ECO:0000313" key="7">
    <source>
        <dbReference type="EMBL" id="MBA4543780.1"/>
    </source>
</evidence>
<dbReference type="SMART" id="SM01133">
    <property type="entry name" value="DeoC"/>
    <property type="match status" value="1"/>
</dbReference>
<dbReference type="AlphaFoldDB" id="A0A7W2AIZ9"/>
<protein>
    <recommendedName>
        <fullName evidence="6">Tagatose 1,6-diphosphate aldolase</fullName>
        <ecNumber evidence="6">4.1.2.40</ecNumber>
    </recommendedName>
    <alternativeName>
        <fullName evidence="6">D-tagatose-1,6-bisphosphate aldolase</fullName>
    </alternativeName>
    <alternativeName>
        <fullName evidence="6">Tagatose-bisphosphate aldolase</fullName>
    </alternativeName>
</protein>
<dbReference type="GO" id="GO:1902777">
    <property type="term" value="P:6-sulfoquinovose(1-) catabolic process"/>
    <property type="evidence" value="ECO:0007669"/>
    <property type="project" value="TreeGrafter"/>
</dbReference>
<evidence type="ECO:0000256" key="2">
    <source>
        <dbReference type="ARBA" id="ARBA00005191"/>
    </source>
</evidence>
<dbReference type="InterPro" id="IPR013785">
    <property type="entry name" value="Aldolase_TIM"/>
</dbReference>
<dbReference type="RefSeq" id="WP_033099912.1">
    <property type="nucleotide sequence ID" value="NZ_JACEIP010000021.1"/>
</dbReference>
<dbReference type="Gene3D" id="3.20.20.70">
    <property type="entry name" value="Aldolase class I"/>
    <property type="match status" value="1"/>
</dbReference>
<comment type="catalytic activity">
    <reaction evidence="1 6">
        <text>D-tagatofuranose 1,6-bisphosphate = D-glyceraldehyde 3-phosphate + dihydroxyacetone phosphate</text>
        <dbReference type="Rhea" id="RHEA:22948"/>
        <dbReference type="ChEBI" id="CHEBI:57642"/>
        <dbReference type="ChEBI" id="CHEBI:58694"/>
        <dbReference type="ChEBI" id="CHEBI:59776"/>
        <dbReference type="EC" id="4.1.2.40"/>
    </reaction>
</comment>
<dbReference type="HAMAP" id="MF_00734">
    <property type="entry name" value="LacD"/>
    <property type="match status" value="1"/>
</dbReference>
<organism evidence="7 8">
    <name type="scientific">Thermoactinomyces daqus</name>
    <dbReference type="NCBI Taxonomy" id="1329516"/>
    <lineage>
        <taxon>Bacteria</taxon>
        <taxon>Bacillati</taxon>
        <taxon>Bacillota</taxon>
        <taxon>Bacilli</taxon>
        <taxon>Bacillales</taxon>
        <taxon>Thermoactinomycetaceae</taxon>
        <taxon>Thermoactinomyces</taxon>
    </lineage>
</organism>
<dbReference type="PANTHER" id="PTHR39340">
    <property type="entry name" value="SULFOFRUCTOSEPHOSPHATE ALDOLASE"/>
    <property type="match status" value="1"/>
</dbReference>
<proteinExistence type="inferred from homology"/>
<name>A0A7W2AIZ9_9BACL</name>
<comment type="pathway">
    <text evidence="2 6">Carbohydrate metabolism; D-tagatose 6-phosphate degradation; D-glyceraldehyde 3-phosphate and glycerone phosphate from D-tagatose 6-phosphate: step 2/2.</text>
</comment>
<evidence type="ECO:0000256" key="3">
    <source>
        <dbReference type="ARBA" id="ARBA00008679"/>
    </source>
</evidence>
<dbReference type="InterPro" id="IPR050552">
    <property type="entry name" value="LacD_aldolase"/>
</dbReference>
<dbReference type="InterPro" id="IPR005927">
    <property type="entry name" value="Tag_1.6-dipho_adolase"/>
</dbReference>
<comment type="caution">
    <text evidence="7">The sequence shown here is derived from an EMBL/GenBank/DDBJ whole genome shotgun (WGS) entry which is preliminary data.</text>
</comment>
<dbReference type="InterPro" id="IPR002915">
    <property type="entry name" value="DeoC/FbaB/LacD_aldolase"/>
</dbReference>
<dbReference type="SUPFAM" id="SSF51569">
    <property type="entry name" value="Aldolase"/>
    <property type="match status" value="1"/>
</dbReference>
<dbReference type="EC" id="4.1.2.40" evidence="6"/>
<dbReference type="GO" id="GO:0061595">
    <property type="term" value="F:6-deoxy-6-sulfofructose-1-phosphate aldolase activity"/>
    <property type="evidence" value="ECO:0007669"/>
    <property type="project" value="TreeGrafter"/>
</dbReference>
<comment type="similarity">
    <text evidence="3 6">Belongs to the aldolase LacD family.</text>
</comment>
<reference evidence="7 8" key="1">
    <citation type="submission" date="2020-07" db="EMBL/GenBank/DDBJ databases">
        <authorList>
            <person name="Feng H."/>
        </authorList>
    </citation>
    <scope>NUCLEOTIDE SEQUENCE [LARGE SCALE GENOMIC DNA]</scope>
    <source>
        <strain evidence="8">s-11</strain>
    </source>
</reference>
<dbReference type="GO" id="GO:0009025">
    <property type="term" value="F:tagatose-bisphosphate aldolase activity"/>
    <property type="evidence" value="ECO:0007669"/>
    <property type="project" value="UniProtKB-UniRule"/>
</dbReference>
<evidence type="ECO:0000256" key="5">
    <source>
        <dbReference type="ARBA" id="ARBA00023239"/>
    </source>
</evidence>
<keyword evidence="5 6" id="KW-0456">Lyase</keyword>
<keyword evidence="8" id="KW-1185">Reference proteome</keyword>
<sequence>MGRLMTEEKFSLLCSLANERGIITATAMDQRGSLKKALAQYSQNEVTEKQLIAFKTLVSEILSPHASSILLDPEYGWPAAKQRADNAGLIMAYEQTGYSAEDENRMPDLLPEWSVLRLKQRGAQAVKLLVYYDPDDREEINTVKQALIERVGLECKALNLPFFLEPLCYSRHIPDSKGIEFAKVRPHNVRKMMKEFSRPAYHIDVLKVEVPVNVHYVKGLKANEGHPVAYTLEEAKTLMQEAAAAAEVPFIFLSGGVTDEVFIETLEFAGEAQIPFSGVLCGRASWQDGIPVYARHGEAALREWLLNVGVKRVQKLNDVLQKNAVAWWNVYGGKERLNIVAG</sequence>
<dbReference type="GO" id="GO:0009024">
    <property type="term" value="F:tagatose-6-phosphate kinase activity"/>
    <property type="evidence" value="ECO:0007669"/>
    <property type="project" value="InterPro"/>
</dbReference>
<evidence type="ECO:0000256" key="1">
    <source>
        <dbReference type="ARBA" id="ARBA00000567"/>
    </source>
</evidence>
<dbReference type="OrthoDB" id="106309at2"/>
<dbReference type="Proteomes" id="UP000530514">
    <property type="component" value="Unassembled WGS sequence"/>
</dbReference>
<dbReference type="NCBIfam" id="NF009498">
    <property type="entry name" value="PRK12858.1"/>
    <property type="match status" value="1"/>
</dbReference>
<dbReference type="GO" id="GO:0019512">
    <property type="term" value="P:lactose catabolic process via tagatose-6-phosphate"/>
    <property type="evidence" value="ECO:0007669"/>
    <property type="project" value="InterPro"/>
</dbReference>
<evidence type="ECO:0000256" key="4">
    <source>
        <dbReference type="ARBA" id="ARBA00022736"/>
    </source>
</evidence>
<dbReference type="GO" id="GO:2001059">
    <property type="term" value="P:D-tagatose 6-phosphate catabolic process"/>
    <property type="evidence" value="ECO:0007669"/>
    <property type="project" value="UniProtKB-UniRule"/>
</dbReference>
<keyword evidence="4 6" id="KW-0423">Lactose metabolism</keyword>
<dbReference type="EMBL" id="JACEIP010000021">
    <property type="protein sequence ID" value="MBA4543780.1"/>
    <property type="molecule type" value="Genomic_DNA"/>
</dbReference>
<gene>
    <name evidence="6" type="primary">lacD</name>
    <name evidence="7" type="ORF">H1164_12855</name>
</gene>
<accession>A0A7W2AIZ9</accession>
<evidence type="ECO:0000313" key="8">
    <source>
        <dbReference type="Proteomes" id="UP000530514"/>
    </source>
</evidence>
<dbReference type="UniPathway" id="UPA00704">
    <property type="reaction ID" value="UER00716"/>
</dbReference>
<dbReference type="PANTHER" id="PTHR39340:SF1">
    <property type="entry name" value="SULFOFRUCTOSEPHOSPHATE ALDOLASE"/>
    <property type="match status" value="1"/>
</dbReference>